<dbReference type="EMBL" id="JBAMMX010000001">
    <property type="protein sequence ID" value="KAK6947870.1"/>
    <property type="molecule type" value="Genomic_DNA"/>
</dbReference>
<dbReference type="Proteomes" id="UP001370490">
    <property type="component" value="Unassembled WGS sequence"/>
</dbReference>
<evidence type="ECO:0000256" key="1">
    <source>
        <dbReference type="SAM" id="SignalP"/>
    </source>
</evidence>
<gene>
    <name evidence="3" type="ORF">RJ641_001343</name>
</gene>
<dbReference type="InterPro" id="IPR053168">
    <property type="entry name" value="Glutamic_endopeptidase"/>
</dbReference>
<keyword evidence="1" id="KW-0732">Signal</keyword>
<keyword evidence="4" id="KW-1185">Reference proteome</keyword>
<dbReference type="Pfam" id="PF14365">
    <property type="entry name" value="Neprosin_AP"/>
    <property type="match status" value="1"/>
</dbReference>
<accession>A0AAN8W8C0</accession>
<protein>
    <submittedName>
        <fullName evidence="3">Neprosin activation peptide</fullName>
    </submittedName>
</protein>
<dbReference type="InterPro" id="IPR004314">
    <property type="entry name" value="Neprosin"/>
</dbReference>
<evidence type="ECO:0000259" key="2">
    <source>
        <dbReference type="PROSITE" id="PS52045"/>
    </source>
</evidence>
<feature type="chain" id="PRO_5042918923" evidence="1">
    <location>
        <begin position="28"/>
        <end position="280"/>
    </location>
</feature>
<proteinExistence type="predicted"/>
<comment type="caution">
    <text evidence="3">The sequence shown here is derived from an EMBL/GenBank/DDBJ whole genome shotgun (WGS) entry which is preliminary data.</text>
</comment>
<feature type="domain" description="Neprosin PEP catalytic" evidence="2">
    <location>
        <begin position="1"/>
        <end position="278"/>
    </location>
</feature>
<dbReference type="PANTHER" id="PTHR31589:SF223">
    <property type="entry name" value="PROTEIN, PUTATIVE (DUF239)-RELATED"/>
    <property type="match status" value="1"/>
</dbReference>
<dbReference type="AlphaFoldDB" id="A0AAN8W8C0"/>
<name>A0AAN8W8C0_9MAGN</name>
<evidence type="ECO:0000313" key="4">
    <source>
        <dbReference type="Proteomes" id="UP001370490"/>
    </source>
</evidence>
<dbReference type="PROSITE" id="PS52045">
    <property type="entry name" value="NEPROSIN_PEP_CD"/>
    <property type="match status" value="1"/>
</dbReference>
<dbReference type="InterPro" id="IPR025521">
    <property type="entry name" value="Neprosin_propep"/>
</dbReference>
<dbReference type="PANTHER" id="PTHR31589">
    <property type="entry name" value="PROTEIN, PUTATIVE (DUF239)-RELATED-RELATED"/>
    <property type="match status" value="1"/>
</dbReference>
<sequence>MSKTKMTLNMVFVILLMATTLNNGVVGRRLAPLEDPDLDKQLEHLNKPAVMSIRTKYGDLYDCTDFYKQPAFDHPLLKNQASKFQMSSHSDSDSEKGDGWIRELWMNGKGCPYGTVPIKRTTKEDLLGEKLYLENYSSRSNPLDANQPEIHDPLTQNWYLQLGEKGIQVGFWPAKLFTSLQNKATYVNWEGHVSSPPGMPSPPMGSGAALPLKFNFHLYAHMINVSFRNETNDPVNAFNTRPIADATDQYNVFDVGLNYGGNPSIGHSFFYGGPGGIAGN</sequence>
<feature type="signal peptide" evidence="1">
    <location>
        <begin position="1"/>
        <end position="27"/>
    </location>
</feature>
<organism evidence="3 4">
    <name type="scientific">Dillenia turbinata</name>
    <dbReference type="NCBI Taxonomy" id="194707"/>
    <lineage>
        <taxon>Eukaryota</taxon>
        <taxon>Viridiplantae</taxon>
        <taxon>Streptophyta</taxon>
        <taxon>Embryophyta</taxon>
        <taxon>Tracheophyta</taxon>
        <taxon>Spermatophyta</taxon>
        <taxon>Magnoliopsida</taxon>
        <taxon>eudicotyledons</taxon>
        <taxon>Gunneridae</taxon>
        <taxon>Pentapetalae</taxon>
        <taxon>Dilleniales</taxon>
        <taxon>Dilleniaceae</taxon>
        <taxon>Dillenia</taxon>
    </lineage>
</organism>
<reference evidence="3 4" key="1">
    <citation type="submission" date="2023-12" db="EMBL/GenBank/DDBJ databases">
        <title>A high-quality genome assembly for Dillenia turbinata (Dilleniales).</title>
        <authorList>
            <person name="Chanderbali A."/>
        </authorList>
    </citation>
    <scope>NUCLEOTIDE SEQUENCE [LARGE SCALE GENOMIC DNA]</scope>
    <source>
        <strain evidence="3">LSX21</strain>
        <tissue evidence="3">Leaf</tissue>
    </source>
</reference>
<evidence type="ECO:0000313" key="3">
    <source>
        <dbReference type="EMBL" id="KAK6947870.1"/>
    </source>
</evidence>